<accession>A0ABT0TZD5</accession>
<dbReference type="EMBL" id="JAMQBK010000015">
    <property type="protein sequence ID" value="MCM2369974.1"/>
    <property type="molecule type" value="Genomic_DNA"/>
</dbReference>
<gene>
    <name evidence="1" type="ORF">NB063_04980</name>
</gene>
<sequence>MKTSLLTTYLNDHLAGSVMAIELLKRLESEHQGDEFASFAADLRREIEDEQSILRSLLDDLDDRGDMTKRLTAWLGSKLTIFKLAHQSAGKFGTFQSLETLSLGITGKRGLWRILEQLQPRETKLRSLDLRQLIKQADRQFSVVEERRMKLGTEAITENATQE</sequence>
<name>A0ABT0TZD5_9BACT</name>
<dbReference type="RefSeq" id="WP_250927642.1">
    <property type="nucleotide sequence ID" value="NZ_JAMQBK010000015.1"/>
</dbReference>
<evidence type="ECO:0000313" key="2">
    <source>
        <dbReference type="Proteomes" id="UP001202961"/>
    </source>
</evidence>
<evidence type="ECO:0008006" key="3">
    <source>
        <dbReference type="Google" id="ProtNLM"/>
    </source>
</evidence>
<dbReference type="Proteomes" id="UP001202961">
    <property type="component" value="Unassembled WGS sequence"/>
</dbReference>
<protein>
    <recommendedName>
        <fullName evidence="3">HPt domain-containing protein</fullName>
    </recommendedName>
</protein>
<organism evidence="1 2">
    <name type="scientific">Aporhodopirellula aestuarii</name>
    <dbReference type="NCBI Taxonomy" id="2950107"/>
    <lineage>
        <taxon>Bacteria</taxon>
        <taxon>Pseudomonadati</taxon>
        <taxon>Planctomycetota</taxon>
        <taxon>Planctomycetia</taxon>
        <taxon>Pirellulales</taxon>
        <taxon>Pirellulaceae</taxon>
        <taxon>Aporhodopirellula</taxon>
    </lineage>
</organism>
<keyword evidence="2" id="KW-1185">Reference proteome</keyword>
<evidence type="ECO:0000313" key="1">
    <source>
        <dbReference type="EMBL" id="MCM2369974.1"/>
    </source>
</evidence>
<proteinExistence type="predicted"/>
<comment type="caution">
    <text evidence="1">The sequence shown here is derived from an EMBL/GenBank/DDBJ whole genome shotgun (WGS) entry which is preliminary data.</text>
</comment>
<reference evidence="1 2" key="1">
    <citation type="journal article" date="2022" name="Syst. Appl. Microbiol.">
        <title>Rhodopirellula aestuarii sp. nov., a novel member of the genus Rhodopirellula isolated from brackish sediments collected in the Tagus River estuary, Portugal.</title>
        <authorList>
            <person name="Vitorino I.R."/>
            <person name="Klimek D."/>
            <person name="Calusinska M."/>
            <person name="Lobo-da-Cunha A."/>
            <person name="Vasconcelos V."/>
            <person name="Lage O.M."/>
        </authorList>
    </citation>
    <scope>NUCLEOTIDE SEQUENCE [LARGE SCALE GENOMIC DNA]</scope>
    <source>
        <strain evidence="1 2">ICT_H3.1</strain>
    </source>
</reference>